<dbReference type="EMBL" id="JAWJWF010000002">
    <property type="protein sequence ID" value="KAK6637339.1"/>
    <property type="molecule type" value="Genomic_DNA"/>
</dbReference>
<reference evidence="2 3" key="1">
    <citation type="submission" date="2023-09" db="EMBL/GenBank/DDBJ databases">
        <title>Genomes of two closely related lineages of the louse Polyplax serrata with different host specificities.</title>
        <authorList>
            <person name="Martinu J."/>
            <person name="Tarabai H."/>
            <person name="Stefka J."/>
            <person name="Hypsa V."/>
        </authorList>
    </citation>
    <scope>NUCLEOTIDE SEQUENCE [LARGE SCALE GENOMIC DNA]</scope>
    <source>
        <strain evidence="2">98ZLc_SE</strain>
    </source>
</reference>
<accession>A0ABR1BAD6</accession>
<proteinExistence type="predicted"/>
<feature type="compositionally biased region" description="Basic and acidic residues" evidence="1">
    <location>
        <begin position="32"/>
        <end position="48"/>
    </location>
</feature>
<comment type="caution">
    <text evidence="2">The sequence shown here is derived from an EMBL/GenBank/DDBJ whole genome shotgun (WGS) entry which is preliminary data.</text>
</comment>
<evidence type="ECO:0000313" key="3">
    <source>
        <dbReference type="Proteomes" id="UP001359485"/>
    </source>
</evidence>
<evidence type="ECO:0000256" key="1">
    <source>
        <dbReference type="SAM" id="MobiDB-lite"/>
    </source>
</evidence>
<dbReference type="Proteomes" id="UP001359485">
    <property type="component" value="Unassembled WGS sequence"/>
</dbReference>
<sequence>MTAPCELAQRWGGTAREMRQRNKPMRIQAMSDDYKTSKKIEEEKRKEGRRSLCPWVPRKLEDTPGVKLVRQPGQTHFEFDIRAKSIARQRSDKVNMEFLRSDFFISQDVDQYINPHIEFMF</sequence>
<gene>
    <name evidence="2" type="ORF">RUM44_007754</name>
</gene>
<protein>
    <submittedName>
        <fullName evidence="2">Uncharacterized protein</fullName>
    </submittedName>
</protein>
<keyword evidence="3" id="KW-1185">Reference proteome</keyword>
<name>A0ABR1BAD6_POLSC</name>
<organism evidence="2 3">
    <name type="scientific">Polyplax serrata</name>
    <name type="common">Common mouse louse</name>
    <dbReference type="NCBI Taxonomy" id="468196"/>
    <lineage>
        <taxon>Eukaryota</taxon>
        <taxon>Metazoa</taxon>
        <taxon>Ecdysozoa</taxon>
        <taxon>Arthropoda</taxon>
        <taxon>Hexapoda</taxon>
        <taxon>Insecta</taxon>
        <taxon>Pterygota</taxon>
        <taxon>Neoptera</taxon>
        <taxon>Paraneoptera</taxon>
        <taxon>Psocodea</taxon>
        <taxon>Troctomorpha</taxon>
        <taxon>Phthiraptera</taxon>
        <taxon>Anoplura</taxon>
        <taxon>Polyplacidae</taxon>
        <taxon>Polyplax</taxon>
    </lineage>
</organism>
<evidence type="ECO:0000313" key="2">
    <source>
        <dbReference type="EMBL" id="KAK6637339.1"/>
    </source>
</evidence>
<feature type="region of interest" description="Disordered" evidence="1">
    <location>
        <begin position="12"/>
        <end position="48"/>
    </location>
</feature>